<name>A0ABV6XU19_9ACTN</name>
<dbReference type="InterPro" id="IPR029787">
    <property type="entry name" value="Nucleotide_cyclase"/>
</dbReference>
<dbReference type="RefSeq" id="WP_380566817.1">
    <property type="nucleotide sequence ID" value="NZ_JBEUKS010000010.1"/>
</dbReference>
<feature type="compositionally biased region" description="Low complexity" evidence="1">
    <location>
        <begin position="208"/>
        <end position="225"/>
    </location>
</feature>
<proteinExistence type="predicted"/>
<sequence>MLEATNGSSGSEGVYELVVSVDARGSGQYDDAAKTRMRRQLYRVVHGAFEYARITEGALHLEDRGDGVLAALAGMPPSRMLGLWVVEVNELLKEENAGQERPLGLRVGMHVGPVRHDEEGISGQAVDLACRLADCRTARLALEQARADLVLVTSDRLHAEVVLPGGRYIDPDQYVPARVQLKEGPATAWFMLPGRPAPVLADETAQPEAAGSAGAAGFAEEQAGEAGREGPDPLARVRVDNGDVSFNSHNRYEGPTHIGRTNNFGGGDRA</sequence>
<dbReference type="Proteomes" id="UP001592581">
    <property type="component" value="Unassembled WGS sequence"/>
</dbReference>
<gene>
    <name evidence="2" type="ORF">ABUW04_26305</name>
</gene>
<evidence type="ECO:0008006" key="4">
    <source>
        <dbReference type="Google" id="ProtNLM"/>
    </source>
</evidence>
<protein>
    <recommendedName>
        <fullName evidence="4">Guanylate cyclase domain-containing protein</fullName>
    </recommendedName>
</protein>
<evidence type="ECO:0000256" key="1">
    <source>
        <dbReference type="SAM" id="MobiDB-lite"/>
    </source>
</evidence>
<evidence type="ECO:0000313" key="3">
    <source>
        <dbReference type="Proteomes" id="UP001592581"/>
    </source>
</evidence>
<dbReference type="Gene3D" id="3.30.70.1230">
    <property type="entry name" value="Nucleotide cyclase"/>
    <property type="match status" value="1"/>
</dbReference>
<feature type="region of interest" description="Disordered" evidence="1">
    <location>
        <begin position="204"/>
        <end position="270"/>
    </location>
</feature>
<evidence type="ECO:0000313" key="2">
    <source>
        <dbReference type="EMBL" id="MFC1441770.1"/>
    </source>
</evidence>
<feature type="compositionally biased region" description="Basic and acidic residues" evidence="1">
    <location>
        <begin position="226"/>
        <end position="241"/>
    </location>
</feature>
<reference evidence="2 3" key="1">
    <citation type="submission" date="2024-06" db="EMBL/GenBank/DDBJ databases">
        <authorList>
            <person name="Lee S.D."/>
        </authorList>
    </citation>
    <scope>NUCLEOTIDE SEQUENCE [LARGE SCALE GENOMIC DNA]</scope>
    <source>
        <strain evidence="2 3">N1-10</strain>
    </source>
</reference>
<dbReference type="EMBL" id="JBEUKS010000010">
    <property type="protein sequence ID" value="MFC1441770.1"/>
    <property type="molecule type" value="Genomic_DNA"/>
</dbReference>
<comment type="caution">
    <text evidence="2">The sequence shown here is derived from an EMBL/GenBank/DDBJ whole genome shotgun (WGS) entry which is preliminary data.</text>
</comment>
<dbReference type="SUPFAM" id="SSF55073">
    <property type="entry name" value="Nucleotide cyclase"/>
    <property type="match status" value="1"/>
</dbReference>
<accession>A0ABV6XU19</accession>
<organism evidence="2 3">
    <name type="scientific">Streptacidiphilus jeojiensis</name>
    <dbReference type="NCBI Taxonomy" id="3229225"/>
    <lineage>
        <taxon>Bacteria</taxon>
        <taxon>Bacillati</taxon>
        <taxon>Actinomycetota</taxon>
        <taxon>Actinomycetes</taxon>
        <taxon>Kitasatosporales</taxon>
        <taxon>Streptomycetaceae</taxon>
        <taxon>Streptacidiphilus</taxon>
    </lineage>
</organism>
<keyword evidence="3" id="KW-1185">Reference proteome</keyword>